<evidence type="ECO:0000313" key="9">
    <source>
        <dbReference type="Proteomes" id="UP001055167"/>
    </source>
</evidence>
<feature type="transmembrane region" description="Helical" evidence="6">
    <location>
        <begin position="14"/>
        <end position="35"/>
    </location>
</feature>
<reference evidence="8" key="1">
    <citation type="journal article" date="2021" name="Front. Microbiol.">
        <title>Comprehensive Comparative Genomics and Phenotyping of Methylobacterium Species.</title>
        <authorList>
            <person name="Alessa O."/>
            <person name="Ogura Y."/>
            <person name="Fujitani Y."/>
            <person name="Takami H."/>
            <person name="Hayashi T."/>
            <person name="Sahin N."/>
            <person name="Tani A."/>
        </authorList>
    </citation>
    <scope>NUCLEOTIDE SEQUENCE</scope>
    <source>
        <strain evidence="8">KCTC 52305</strain>
    </source>
</reference>
<dbReference type="InterPro" id="IPR020846">
    <property type="entry name" value="MFS_dom"/>
</dbReference>
<name>A0ABQ4R6J0_9HYPH</name>
<sequence>MSARGGGRGFDPRVWLLALGTFAIGTDAFVVSGILPALADDLGVGLDVAGQVVSAYALTYALGAPFLAALTARLARERVVLGALGLFVLANALCALAPSYGFLIAARVLAGVAAALYTPTAYALAASLARPERRGAALAAVALGLTASTVLGVPLGALIGHALNWHATFWMVVVLSALAAGVLAARPPRAAPDTRPAGLASRFAPLARPRVLLALLPSLIWCTGNFTSYTYLGAALAGRYAPGVVAGLFLVYGLGGLVGSQLGGRLADRFGATGPILACLCVGVANQLLLGVTGTHPVGAGAALLVWSFCGWATFAPQQSRLLAIAPNDGPVVIALNNATIYLGSALGAGLGGLLIGAGTPATGLHWATAGLLAAALAVVRAGRIG</sequence>
<keyword evidence="5 6" id="KW-0472">Membrane</keyword>
<evidence type="ECO:0000259" key="7">
    <source>
        <dbReference type="PROSITE" id="PS50850"/>
    </source>
</evidence>
<evidence type="ECO:0000256" key="1">
    <source>
        <dbReference type="ARBA" id="ARBA00004651"/>
    </source>
</evidence>
<feature type="transmembrane region" description="Helical" evidence="6">
    <location>
        <begin position="137"/>
        <end position="159"/>
    </location>
</feature>
<keyword evidence="9" id="KW-1185">Reference proteome</keyword>
<dbReference type="RefSeq" id="WP_128563008.1">
    <property type="nucleotide sequence ID" value="NZ_BPQH01000028.1"/>
</dbReference>
<feature type="transmembrane region" description="Helical" evidence="6">
    <location>
        <begin position="211"/>
        <end position="234"/>
    </location>
</feature>
<comment type="subcellular location">
    <subcellularLocation>
        <location evidence="1">Cell membrane</location>
        <topology evidence="1">Multi-pass membrane protein</topology>
    </subcellularLocation>
</comment>
<feature type="transmembrane region" description="Helical" evidence="6">
    <location>
        <begin position="165"/>
        <end position="185"/>
    </location>
</feature>
<dbReference type="InterPro" id="IPR050189">
    <property type="entry name" value="MFS_Efflux_Transporters"/>
</dbReference>
<feature type="transmembrane region" description="Helical" evidence="6">
    <location>
        <begin position="336"/>
        <end position="358"/>
    </location>
</feature>
<dbReference type="CDD" id="cd17324">
    <property type="entry name" value="MFS_NepI_like"/>
    <property type="match status" value="1"/>
</dbReference>
<proteinExistence type="predicted"/>
<evidence type="ECO:0000256" key="6">
    <source>
        <dbReference type="SAM" id="Phobius"/>
    </source>
</evidence>
<dbReference type="SUPFAM" id="SSF103473">
    <property type="entry name" value="MFS general substrate transporter"/>
    <property type="match status" value="1"/>
</dbReference>
<dbReference type="Proteomes" id="UP001055167">
    <property type="component" value="Unassembled WGS sequence"/>
</dbReference>
<gene>
    <name evidence="8" type="primary">pbuE_2</name>
    <name evidence="8" type="ORF">OPKNFCMD_6112</name>
</gene>
<evidence type="ECO:0000256" key="3">
    <source>
        <dbReference type="ARBA" id="ARBA00022692"/>
    </source>
</evidence>
<keyword evidence="3 6" id="KW-0812">Transmembrane</keyword>
<accession>A0ABQ4R6J0</accession>
<dbReference type="EMBL" id="BPQH01000028">
    <property type="protein sequence ID" value="GJD53337.1"/>
    <property type="molecule type" value="Genomic_DNA"/>
</dbReference>
<feature type="transmembrane region" description="Helical" evidence="6">
    <location>
        <begin position="270"/>
        <end position="290"/>
    </location>
</feature>
<feature type="transmembrane region" description="Helical" evidence="6">
    <location>
        <begin position="104"/>
        <end position="125"/>
    </location>
</feature>
<evidence type="ECO:0000256" key="2">
    <source>
        <dbReference type="ARBA" id="ARBA00022475"/>
    </source>
</evidence>
<feature type="transmembrane region" description="Helical" evidence="6">
    <location>
        <begin position="296"/>
        <end position="315"/>
    </location>
</feature>
<dbReference type="Pfam" id="PF07690">
    <property type="entry name" value="MFS_1"/>
    <property type="match status" value="1"/>
</dbReference>
<dbReference type="Gene3D" id="1.20.1250.20">
    <property type="entry name" value="MFS general substrate transporter like domains"/>
    <property type="match status" value="1"/>
</dbReference>
<keyword evidence="4 6" id="KW-1133">Transmembrane helix</keyword>
<dbReference type="PANTHER" id="PTHR43124">
    <property type="entry name" value="PURINE EFFLUX PUMP PBUE"/>
    <property type="match status" value="1"/>
</dbReference>
<evidence type="ECO:0000256" key="4">
    <source>
        <dbReference type="ARBA" id="ARBA00022989"/>
    </source>
</evidence>
<dbReference type="PANTHER" id="PTHR43124:SF10">
    <property type="entry name" value="PURINE EFFLUX PUMP PBUE"/>
    <property type="match status" value="1"/>
</dbReference>
<feature type="transmembrane region" description="Helical" evidence="6">
    <location>
        <begin position="364"/>
        <end position="383"/>
    </location>
</feature>
<feature type="transmembrane region" description="Helical" evidence="6">
    <location>
        <begin position="79"/>
        <end position="98"/>
    </location>
</feature>
<dbReference type="PROSITE" id="PS50850">
    <property type="entry name" value="MFS"/>
    <property type="match status" value="1"/>
</dbReference>
<evidence type="ECO:0000256" key="5">
    <source>
        <dbReference type="ARBA" id="ARBA00023136"/>
    </source>
</evidence>
<comment type="caution">
    <text evidence="8">The sequence shown here is derived from an EMBL/GenBank/DDBJ whole genome shotgun (WGS) entry which is preliminary data.</text>
</comment>
<protein>
    <submittedName>
        <fullName evidence="8">Purine efflux pump PbuE</fullName>
    </submittedName>
</protein>
<evidence type="ECO:0000313" key="8">
    <source>
        <dbReference type="EMBL" id="GJD53337.1"/>
    </source>
</evidence>
<reference evidence="8" key="2">
    <citation type="submission" date="2021-08" db="EMBL/GenBank/DDBJ databases">
        <authorList>
            <person name="Tani A."/>
            <person name="Ola A."/>
            <person name="Ogura Y."/>
            <person name="Katsura K."/>
            <person name="Hayashi T."/>
        </authorList>
    </citation>
    <scope>NUCLEOTIDE SEQUENCE</scope>
    <source>
        <strain evidence="8">KCTC 52305</strain>
    </source>
</reference>
<dbReference type="InterPro" id="IPR011701">
    <property type="entry name" value="MFS"/>
</dbReference>
<feature type="transmembrane region" description="Helical" evidence="6">
    <location>
        <begin position="55"/>
        <end position="72"/>
    </location>
</feature>
<keyword evidence="2" id="KW-1003">Cell membrane</keyword>
<feature type="transmembrane region" description="Helical" evidence="6">
    <location>
        <begin position="240"/>
        <end position="258"/>
    </location>
</feature>
<organism evidence="8 9">
    <name type="scientific">Methylobacterium crusticola</name>
    <dbReference type="NCBI Taxonomy" id="1697972"/>
    <lineage>
        <taxon>Bacteria</taxon>
        <taxon>Pseudomonadati</taxon>
        <taxon>Pseudomonadota</taxon>
        <taxon>Alphaproteobacteria</taxon>
        <taxon>Hyphomicrobiales</taxon>
        <taxon>Methylobacteriaceae</taxon>
        <taxon>Methylobacterium</taxon>
    </lineage>
</organism>
<feature type="domain" description="Major facilitator superfamily (MFS) profile" evidence="7">
    <location>
        <begin position="13"/>
        <end position="386"/>
    </location>
</feature>
<dbReference type="InterPro" id="IPR036259">
    <property type="entry name" value="MFS_trans_sf"/>
</dbReference>